<reference evidence="2 3" key="1">
    <citation type="submission" date="2015-09" db="EMBL/GenBank/DDBJ databases">
        <authorList>
            <consortium name="Pathogen Informatics"/>
        </authorList>
    </citation>
    <scope>NUCLEOTIDE SEQUENCE [LARGE SCALE GENOMIC DNA]</scope>
    <source>
        <strain evidence="2 3">2789STDY5834966</strain>
    </source>
</reference>
<proteinExistence type="predicted"/>
<feature type="domain" description="Fibronectin type-III" evidence="1">
    <location>
        <begin position="389"/>
        <end position="483"/>
    </location>
</feature>
<dbReference type="EMBL" id="CYYC01000033">
    <property type="protein sequence ID" value="CUN12611.1"/>
    <property type="molecule type" value="Genomic_DNA"/>
</dbReference>
<evidence type="ECO:0000313" key="3">
    <source>
        <dbReference type="Proteomes" id="UP000095390"/>
    </source>
</evidence>
<dbReference type="SUPFAM" id="SSF49265">
    <property type="entry name" value="Fibronectin type III"/>
    <property type="match status" value="1"/>
</dbReference>
<dbReference type="PROSITE" id="PS50853">
    <property type="entry name" value="FN3"/>
    <property type="match status" value="1"/>
</dbReference>
<name>A0A173UCE1_9FIRM</name>
<organism evidence="2 3">
    <name type="scientific">Anaerobutyricum hallii</name>
    <dbReference type="NCBI Taxonomy" id="39488"/>
    <lineage>
        <taxon>Bacteria</taxon>
        <taxon>Bacillati</taxon>
        <taxon>Bacillota</taxon>
        <taxon>Clostridia</taxon>
        <taxon>Lachnospirales</taxon>
        <taxon>Lachnospiraceae</taxon>
        <taxon>Anaerobutyricum</taxon>
    </lineage>
</organism>
<dbReference type="Gene3D" id="2.60.40.10">
    <property type="entry name" value="Immunoglobulins"/>
    <property type="match status" value="1"/>
</dbReference>
<dbReference type="InterPro" id="IPR036116">
    <property type="entry name" value="FN3_sf"/>
</dbReference>
<dbReference type="CDD" id="cd00063">
    <property type="entry name" value="FN3"/>
    <property type="match status" value="1"/>
</dbReference>
<dbReference type="RefSeq" id="WP_055183141.1">
    <property type="nucleotide sequence ID" value="NZ_CATZPD010000028.1"/>
</dbReference>
<dbReference type="Proteomes" id="UP000095390">
    <property type="component" value="Unassembled WGS sequence"/>
</dbReference>
<dbReference type="OrthoDB" id="1779283at2"/>
<sequence>MKKEKMKQICNYFMKGLLLCALVFGFWFMADAGVNAMEHGINIDRTGNVELIPLTQKDDGTLNYLNVTNSTGKAIKVTFEDTTPSTAYKKGDIWVGNHRYQWGNSVRNFIYMYPGQSIKRACKVEFGVYDRKAETSITVKAEVLSKAQYIKTKEQSFAYTKSKALEIPLSGMQYSLYDGITYGIECMDKDGISEEVNPGKDERWYKFNVSERAVINPTFELAEKERCNLFHQNQTFIKIYNSRDELMYSEAATQYKGENIWNMGSKTLTSGTYYVQIINNRQIYHPATFMFNLNGHNWISANKVTCSQSAIQLSDIGKKKVIAQTVPANSDDKIVSVYDHLTGKTWDWYNSNKVDYDGIPSSATAPGKHKWITFKTTNGKTFTTYVISPAEKLKKPRVATGYNSAKFWIDYPNKLQTSVRIQVLKKGKWTTAKTIGYFSCGNSNPVTIKGLKPLTNYKFRVQAYANGMTGTPSNIVTMKTGSKVKPAVKSIKIVQRKKVTVKGWWRKHWVGGHISRYEWVPPYTYTKYKVKVTLKKKVPKIGGMWVATNWVKGSKKSYTVWVPNGAQKGKKLTIRISTALGKGYGNGPEVKKVIRVK</sequence>
<accession>A0A173UCE1</accession>
<dbReference type="Gene3D" id="2.60.120.380">
    <property type="match status" value="1"/>
</dbReference>
<protein>
    <recommendedName>
        <fullName evidence="1">Fibronectin type-III domain-containing protein</fullName>
    </recommendedName>
</protein>
<dbReference type="InterPro" id="IPR013783">
    <property type="entry name" value="Ig-like_fold"/>
</dbReference>
<dbReference type="AlphaFoldDB" id="A0A173UCE1"/>
<gene>
    <name evidence="2" type="ORF">ERS852578_02347</name>
</gene>
<evidence type="ECO:0000259" key="1">
    <source>
        <dbReference type="PROSITE" id="PS50853"/>
    </source>
</evidence>
<dbReference type="InterPro" id="IPR003961">
    <property type="entry name" value="FN3_dom"/>
</dbReference>
<evidence type="ECO:0000313" key="2">
    <source>
        <dbReference type="EMBL" id="CUN12611.1"/>
    </source>
</evidence>
<dbReference type="Pfam" id="PF00041">
    <property type="entry name" value="fn3"/>
    <property type="match status" value="1"/>
</dbReference>